<dbReference type="Pfam" id="PF12019">
    <property type="entry name" value="GspH"/>
    <property type="match status" value="1"/>
</dbReference>
<accession>A0ABV4B6X2</accession>
<dbReference type="Pfam" id="PF07963">
    <property type="entry name" value="N_methyl"/>
    <property type="match status" value="1"/>
</dbReference>
<evidence type="ECO:0000256" key="2">
    <source>
        <dbReference type="ARBA" id="ARBA00021549"/>
    </source>
</evidence>
<feature type="transmembrane region" description="Helical" evidence="11">
    <location>
        <begin position="20"/>
        <end position="42"/>
    </location>
</feature>
<dbReference type="Gene3D" id="3.55.40.10">
    <property type="entry name" value="minor pseudopilin epsh domain"/>
    <property type="match status" value="1"/>
</dbReference>
<gene>
    <name evidence="13" type="ORF">AB7A72_19885</name>
</gene>
<organism evidence="13 14">
    <name type="scientific">Comamonas sediminis</name>
    <dbReference type="NCBI Taxonomy" id="1783360"/>
    <lineage>
        <taxon>Bacteria</taxon>
        <taxon>Pseudomonadati</taxon>
        <taxon>Pseudomonadota</taxon>
        <taxon>Betaproteobacteria</taxon>
        <taxon>Burkholderiales</taxon>
        <taxon>Comamonadaceae</taxon>
        <taxon>Comamonas</taxon>
    </lineage>
</organism>
<dbReference type="InterPro" id="IPR022346">
    <property type="entry name" value="T2SS_GspH"/>
</dbReference>
<dbReference type="InterPro" id="IPR012902">
    <property type="entry name" value="N_methyl_site"/>
</dbReference>
<evidence type="ECO:0000256" key="10">
    <source>
        <dbReference type="ARBA" id="ARBA00030775"/>
    </source>
</evidence>
<keyword evidence="6 11" id="KW-0812">Transmembrane</keyword>
<evidence type="ECO:0000256" key="9">
    <source>
        <dbReference type="ARBA" id="ARBA00025772"/>
    </source>
</evidence>
<comment type="subcellular location">
    <subcellularLocation>
        <location evidence="1">Cell inner membrane</location>
        <topology evidence="1">Single-pass membrane protein</topology>
    </subcellularLocation>
</comment>
<feature type="domain" description="General secretion pathway GspH" evidence="12">
    <location>
        <begin position="54"/>
        <end position="185"/>
    </location>
</feature>
<dbReference type="InterPro" id="IPR045584">
    <property type="entry name" value="Pilin-like"/>
</dbReference>
<evidence type="ECO:0000256" key="6">
    <source>
        <dbReference type="ARBA" id="ARBA00022692"/>
    </source>
</evidence>
<dbReference type="NCBIfam" id="TIGR02532">
    <property type="entry name" value="IV_pilin_GFxxxE"/>
    <property type="match status" value="1"/>
</dbReference>
<dbReference type="SUPFAM" id="SSF54523">
    <property type="entry name" value="Pili subunits"/>
    <property type="match status" value="1"/>
</dbReference>
<evidence type="ECO:0000313" key="13">
    <source>
        <dbReference type="EMBL" id="MEY2253289.1"/>
    </source>
</evidence>
<evidence type="ECO:0000256" key="5">
    <source>
        <dbReference type="ARBA" id="ARBA00022519"/>
    </source>
</evidence>
<evidence type="ECO:0000313" key="14">
    <source>
        <dbReference type="Proteomes" id="UP001562178"/>
    </source>
</evidence>
<reference evidence="13 14" key="1">
    <citation type="journal article" date="2016" name="Int. J. Syst. Evol. Microbiol.">
        <title>Description of Comamonas sediminis sp. nov., isolated from lagoon sediments.</title>
        <authorList>
            <person name="Subhash Y."/>
            <person name="Bang J.J."/>
            <person name="You T.H."/>
            <person name="Lee S.S."/>
        </authorList>
    </citation>
    <scope>NUCLEOTIDE SEQUENCE [LARGE SCALE GENOMIC DNA]</scope>
    <source>
        <strain evidence="13 14">JCM 31169</strain>
    </source>
</reference>
<dbReference type="Proteomes" id="UP001562178">
    <property type="component" value="Unassembled WGS sequence"/>
</dbReference>
<evidence type="ECO:0000256" key="8">
    <source>
        <dbReference type="ARBA" id="ARBA00023136"/>
    </source>
</evidence>
<keyword evidence="8 11" id="KW-0472">Membrane</keyword>
<comment type="caution">
    <text evidence="13">The sequence shown here is derived from an EMBL/GenBank/DDBJ whole genome shotgun (WGS) entry which is preliminary data.</text>
</comment>
<name>A0ABV4B6X2_9BURK</name>
<evidence type="ECO:0000256" key="7">
    <source>
        <dbReference type="ARBA" id="ARBA00022989"/>
    </source>
</evidence>
<keyword evidence="3" id="KW-1003">Cell membrane</keyword>
<keyword evidence="5" id="KW-0997">Cell inner membrane</keyword>
<keyword evidence="4" id="KW-0488">Methylation</keyword>
<dbReference type="RefSeq" id="WP_369460920.1">
    <property type="nucleotide sequence ID" value="NZ_JBGBDC010000009.1"/>
</dbReference>
<dbReference type="EMBL" id="JBGBDC010000009">
    <property type="protein sequence ID" value="MEY2253289.1"/>
    <property type="molecule type" value="Genomic_DNA"/>
</dbReference>
<keyword evidence="7 11" id="KW-1133">Transmembrane helix</keyword>
<keyword evidence="14" id="KW-1185">Reference proteome</keyword>
<comment type="similarity">
    <text evidence="9">Belongs to the GSP H family.</text>
</comment>
<evidence type="ECO:0000256" key="11">
    <source>
        <dbReference type="SAM" id="Phobius"/>
    </source>
</evidence>
<protein>
    <recommendedName>
        <fullName evidence="2">Type II secretion system protein H</fullName>
    </recommendedName>
    <alternativeName>
        <fullName evidence="10">General secretion pathway protein H</fullName>
    </alternativeName>
</protein>
<evidence type="ECO:0000256" key="1">
    <source>
        <dbReference type="ARBA" id="ARBA00004377"/>
    </source>
</evidence>
<sequence>MIHFMNYGHSSLQRRASGFTAIELLVVIAIVAVLASLAAPSFKGLMERWRVRSAVEDLQSTLYFARSEAIRRAGDVVIVKKANGSDCTAASADAQWGCGWLVFPDVNRDGSQSGDAETTLRQTNASPRTEIEVSAAGTTMTGKIRVDRWGSFSNNGASALTFRAWPQGSSSSNSAAQTLCIQAGGLIRRLNSGTASCS</sequence>
<proteinExistence type="inferred from homology"/>
<evidence type="ECO:0000259" key="12">
    <source>
        <dbReference type="Pfam" id="PF12019"/>
    </source>
</evidence>
<evidence type="ECO:0000256" key="4">
    <source>
        <dbReference type="ARBA" id="ARBA00022481"/>
    </source>
</evidence>
<evidence type="ECO:0000256" key="3">
    <source>
        <dbReference type="ARBA" id="ARBA00022475"/>
    </source>
</evidence>